<feature type="transmembrane region" description="Helical" evidence="1">
    <location>
        <begin position="132"/>
        <end position="154"/>
    </location>
</feature>
<organism evidence="2 3">
    <name type="scientific">Niabella digestorum</name>
    <dbReference type="NCBI Taxonomy" id="3117701"/>
    <lineage>
        <taxon>Bacteria</taxon>
        <taxon>Pseudomonadati</taxon>
        <taxon>Bacteroidota</taxon>
        <taxon>Chitinophagia</taxon>
        <taxon>Chitinophagales</taxon>
        <taxon>Chitinophagaceae</taxon>
        <taxon>Niabella</taxon>
    </lineage>
</organism>
<proteinExistence type="predicted"/>
<evidence type="ECO:0000256" key="1">
    <source>
        <dbReference type="SAM" id="Phobius"/>
    </source>
</evidence>
<gene>
    <name evidence="2" type="ORF">V2H41_00055</name>
</gene>
<keyword evidence="1" id="KW-0472">Membrane</keyword>
<comment type="caution">
    <text evidence="2">The sequence shown here is derived from an EMBL/GenBank/DDBJ whole genome shotgun (WGS) entry which is preliminary data.</text>
</comment>
<feature type="transmembrane region" description="Helical" evidence="1">
    <location>
        <begin position="28"/>
        <end position="53"/>
    </location>
</feature>
<sequence length="229" mass="25466">MSTANYFVTPEGLQEAPPQPTPNPLLKAVAMVVSYLMHPIFIPMYVLTLLLFVEPFLFLGATPREKALTFGRAFVNYTFFPLISILLLRGLKLIPSIHLKERKDRIIPFIISNIWYFWIWFVWRGLNGVPEYLIVFALSIFLASSIGLLANIYIKISMHGIALGTAVTYLLLLTLLPDAPNLTRYLAIAILAAGITGTARLLLGAHTPKEYYIGLAVGALAVLMADFIV</sequence>
<keyword evidence="3" id="KW-1185">Reference proteome</keyword>
<feature type="transmembrane region" description="Helical" evidence="1">
    <location>
        <begin position="106"/>
        <end position="126"/>
    </location>
</feature>
<feature type="transmembrane region" description="Helical" evidence="1">
    <location>
        <begin position="185"/>
        <end position="203"/>
    </location>
</feature>
<evidence type="ECO:0000313" key="2">
    <source>
        <dbReference type="EMBL" id="MEE6185651.1"/>
    </source>
</evidence>
<name>A0ABU7RCB6_9BACT</name>
<protein>
    <recommendedName>
        <fullName evidence="4">Phosphatase PAP2 family protein</fullName>
    </recommendedName>
</protein>
<feature type="transmembrane region" description="Helical" evidence="1">
    <location>
        <begin position="73"/>
        <end position="94"/>
    </location>
</feature>
<accession>A0ABU7RCB6</accession>
<evidence type="ECO:0000313" key="3">
    <source>
        <dbReference type="Proteomes" id="UP001357452"/>
    </source>
</evidence>
<dbReference type="RefSeq" id="WP_330973062.1">
    <property type="nucleotide sequence ID" value="NZ_JAZGLY010000001.1"/>
</dbReference>
<dbReference type="EMBL" id="JAZGLY010000001">
    <property type="protein sequence ID" value="MEE6185651.1"/>
    <property type="molecule type" value="Genomic_DNA"/>
</dbReference>
<feature type="transmembrane region" description="Helical" evidence="1">
    <location>
        <begin position="210"/>
        <end position="228"/>
    </location>
</feature>
<keyword evidence="1" id="KW-0812">Transmembrane</keyword>
<evidence type="ECO:0008006" key="4">
    <source>
        <dbReference type="Google" id="ProtNLM"/>
    </source>
</evidence>
<reference evidence="2 3" key="1">
    <citation type="submission" date="2024-01" db="EMBL/GenBank/DDBJ databases">
        <title>Niabella digestum sp. nov., isolated from waste digestion system.</title>
        <authorList>
            <person name="Zhang L."/>
        </authorList>
    </citation>
    <scope>NUCLEOTIDE SEQUENCE [LARGE SCALE GENOMIC DNA]</scope>
    <source>
        <strain evidence="2 3">A18</strain>
    </source>
</reference>
<keyword evidence="1" id="KW-1133">Transmembrane helix</keyword>
<dbReference type="Proteomes" id="UP001357452">
    <property type="component" value="Unassembled WGS sequence"/>
</dbReference>